<dbReference type="GO" id="GO:0006145">
    <property type="term" value="P:purine nucleobase catabolic process"/>
    <property type="evidence" value="ECO:0007669"/>
    <property type="project" value="TreeGrafter"/>
</dbReference>
<feature type="domain" description="Oxo-4-hydroxy-4-carboxy-5-ureidoimidazoline decarboxylase" evidence="13">
    <location>
        <begin position="463"/>
        <end position="618"/>
    </location>
</feature>
<dbReference type="SUPFAM" id="SSF158694">
    <property type="entry name" value="UraD-Like"/>
    <property type="match status" value="1"/>
</dbReference>
<dbReference type="PANTHER" id="PTHR43668:SF2">
    <property type="entry name" value="ALLANTOINASE"/>
    <property type="match status" value="1"/>
</dbReference>
<dbReference type="InterPro" id="IPR036778">
    <property type="entry name" value="OHCU_decarboxylase_sf"/>
</dbReference>
<dbReference type="OrthoDB" id="9765462at2"/>
<comment type="function">
    <text evidence="2">Catalyzes the reversible cyclization of carbamoyl aspartate to dihydroorotate.</text>
</comment>
<evidence type="ECO:0000256" key="7">
    <source>
        <dbReference type="ARBA" id="ARBA00012863"/>
    </source>
</evidence>
<dbReference type="AlphaFoldDB" id="A0A5B1CH56"/>
<dbReference type="GO" id="GO:0004038">
    <property type="term" value="F:allantoinase activity"/>
    <property type="evidence" value="ECO:0007669"/>
    <property type="project" value="UniProtKB-EC"/>
</dbReference>
<accession>A0A5B1CH56</accession>
<keyword evidence="10 14" id="KW-0378">Hydrolase</keyword>
<dbReference type="InterPro" id="IPR017595">
    <property type="entry name" value="OHCU_decarboxylase-2"/>
</dbReference>
<comment type="cofactor">
    <cofactor evidence="1">
        <name>Zn(2+)</name>
        <dbReference type="ChEBI" id="CHEBI:29105"/>
    </cofactor>
</comment>
<evidence type="ECO:0000256" key="3">
    <source>
        <dbReference type="ARBA" id="ARBA00004968"/>
    </source>
</evidence>
<evidence type="ECO:0000256" key="1">
    <source>
        <dbReference type="ARBA" id="ARBA00001947"/>
    </source>
</evidence>
<keyword evidence="9" id="KW-0479">Metal-binding</keyword>
<dbReference type="GO" id="GO:0050897">
    <property type="term" value="F:cobalt ion binding"/>
    <property type="evidence" value="ECO:0007669"/>
    <property type="project" value="InterPro"/>
</dbReference>
<dbReference type="EMBL" id="VRLW01000001">
    <property type="protein sequence ID" value="KAA1259532.1"/>
    <property type="molecule type" value="Genomic_DNA"/>
</dbReference>
<evidence type="ECO:0000256" key="8">
    <source>
        <dbReference type="ARBA" id="ARBA00022631"/>
    </source>
</evidence>
<dbReference type="GO" id="GO:0005737">
    <property type="term" value="C:cytoplasm"/>
    <property type="evidence" value="ECO:0007669"/>
    <property type="project" value="TreeGrafter"/>
</dbReference>
<dbReference type="PROSITE" id="PS00482">
    <property type="entry name" value="DIHYDROOROTASE_1"/>
    <property type="match status" value="1"/>
</dbReference>
<keyword evidence="8" id="KW-0659">Purine metabolism</keyword>
<dbReference type="FunFam" id="3.20.20.140:FF:000032">
    <property type="entry name" value="Allantoinase Dal1"/>
    <property type="match status" value="1"/>
</dbReference>
<dbReference type="NCBIfam" id="TIGR03178">
    <property type="entry name" value="allantoinase"/>
    <property type="match status" value="1"/>
</dbReference>
<protein>
    <recommendedName>
        <fullName evidence="7">allantoinase</fullName>
        <ecNumber evidence="7">3.5.2.5</ecNumber>
    </recommendedName>
</protein>
<evidence type="ECO:0000313" key="14">
    <source>
        <dbReference type="EMBL" id="KAA1259532.1"/>
    </source>
</evidence>
<name>A0A5B1CH56_9BACT</name>
<evidence type="ECO:0000256" key="11">
    <source>
        <dbReference type="ARBA" id="ARBA00022833"/>
    </source>
</evidence>
<dbReference type="Gene3D" id="3.20.20.140">
    <property type="entry name" value="Metal-dependent hydrolases"/>
    <property type="match status" value="1"/>
</dbReference>
<evidence type="ECO:0000256" key="6">
    <source>
        <dbReference type="ARBA" id="ARBA00011881"/>
    </source>
</evidence>
<dbReference type="InterPro" id="IPR011059">
    <property type="entry name" value="Metal-dep_hydrolase_composite"/>
</dbReference>
<evidence type="ECO:0000256" key="10">
    <source>
        <dbReference type="ARBA" id="ARBA00022801"/>
    </source>
</evidence>
<dbReference type="SUPFAM" id="SSF51338">
    <property type="entry name" value="Composite domain of metallo-dependent hydrolases"/>
    <property type="match status" value="1"/>
</dbReference>
<dbReference type="Proteomes" id="UP000322699">
    <property type="component" value="Unassembled WGS sequence"/>
</dbReference>
<evidence type="ECO:0000313" key="15">
    <source>
        <dbReference type="Proteomes" id="UP000322699"/>
    </source>
</evidence>
<dbReference type="RefSeq" id="WP_068261989.1">
    <property type="nucleotide sequence ID" value="NZ_LWSK01000031.1"/>
</dbReference>
<comment type="pathway">
    <text evidence="3">Nitrogen metabolism; (S)-allantoin degradation; allantoate from (S)-allantoin: step 1/1.</text>
</comment>
<organism evidence="14 15">
    <name type="scientific">Rubripirellula obstinata</name>
    <dbReference type="NCBI Taxonomy" id="406547"/>
    <lineage>
        <taxon>Bacteria</taxon>
        <taxon>Pseudomonadati</taxon>
        <taxon>Planctomycetota</taxon>
        <taxon>Planctomycetia</taxon>
        <taxon>Pirellulales</taxon>
        <taxon>Pirellulaceae</taxon>
        <taxon>Rubripirellula</taxon>
    </lineage>
</organism>
<evidence type="ECO:0000256" key="5">
    <source>
        <dbReference type="ARBA" id="ARBA00010368"/>
    </source>
</evidence>
<dbReference type="Pfam" id="PF01979">
    <property type="entry name" value="Amidohydro_1"/>
    <property type="match status" value="1"/>
</dbReference>
<dbReference type="InterPro" id="IPR018020">
    <property type="entry name" value="OHCU_decarboxylase"/>
</dbReference>
<dbReference type="PANTHER" id="PTHR43668">
    <property type="entry name" value="ALLANTOINASE"/>
    <property type="match status" value="1"/>
</dbReference>
<evidence type="ECO:0000256" key="2">
    <source>
        <dbReference type="ARBA" id="ARBA00002368"/>
    </source>
</evidence>
<proteinExistence type="inferred from homology"/>
<keyword evidence="15" id="KW-1185">Reference proteome</keyword>
<dbReference type="InterPro" id="IPR006680">
    <property type="entry name" value="Amidohydro-rel"/>
</dbReference>
<comment type="caution">
    <text evidence="14">The sequence shown here is derived from an EMBL/GenBank/DDBJ whole genome shotgun (WGS) entry which is preliminary data.</text>
</comment>
<dbReference type="NCBIfam" id="TIGR03180">
    <property type="entry name" value="UraD_2"/>
    <property type="match status" value="1"/>
</dbReference>
<evidence type="ECO:0000259" key="12">
    <source>
        <dbReference type="Pfam" id="PF01979"/>
    </source>
</evidence>
<evidence type="ECO:0000256" key="4">
    <source>
        <dbReference type="ARBA" id="ARBA00010286"/>
    </source>
</evidence>
<dbReference type="GO" id="GO:0008270">
    <property type="term" value="F:zinc ion binding"/>
    <property type="evidence" value="ECO:0007669"/>
    <property type="project" value="InterPro"/>
</dbReference>
<comment type="similarity">
    <text evidence="4">Belongs to the metallo-dependent hydrolases superfamily. DHOase family. Class I DHOase subfamily.</text>
</comment>
<dbReference type="InterPro" id="IPR002195">
    <property type="entry name" value="Dihydroorotase_CS"/>
</dbReference>
<dbReference type="EC" id="3.5.2.5" evidence="7"/>
<feature type="domain" description="Amidohydrolase-related" evidence="12">
    <location>
        <begin position="60"/>
        <end position="434"/>
    </location>
</feature>
<dbReference type="SUPFAM" id="SSF51556">
    <property type="entry name" value="Metallo-dependent hydrolases"/>
    <property type="match status" value="1"/>
</dbReference>
<comment type="subunit">
    <text evidence="6">Homotetramer.</text>
</comment>
<dbReference type="GO" id="GO:0000256">
    <property type="term" value="P:allantoin catabolic process"/>
    <property type="evidence" value="ECO:0007669"/>
    <property type="project" value="InterPro"/>
</dbReference>
<dbReference type="InterPro" id="IPR017593">
    <property type="entry name" value="Allantoinase"/>
</dbReference>
<dbReference type="InterPro" id="IPR032466">
    <property type="entry name" value="Metal_Hydrolase"/>
</dbReference>
<comment type="similarity">
    <text evidence="5">Belongs to the metallo-dependent hydrolases superfamily. Allantoinase family.</text>
</comment>
<dbReference type="Gene3D" id="1.10.3330.10">
    <property type="entry name" value="Oxo-4-hydroxy-4-carboxy-5-ureidoimidazoline decarboxylase"/>
    <property type="match status" value="1"/>
</dbReference>
<reference evidence="14 15" key="1">
    <citation type="submission" date="2019-08" db="EMBL/GenBank/DDBJ databases">
        <title>Deep-cultivation of Planctomycetes and their phenomic and genomic characterization uncovers novel biology.</title>
        <authorList>
            <person name="Wiegand S."/>
            <person name="Jogler M."/>
            <person name="Boedeker C."/>
            <person name="Pinto D."/>
            <person name="Vollmers J."/>
            <person name="Rivas-Marin E."/>
            <person name="Kohn T."/>
            <person name="Peeters S.H."/>
            <person name="Heuer A."/>
            <person name="Rast P."/>
            <person name="Oberbeckmann S."/>
            <person name="Bunk B."/>
            <person name="Jeske O."/>
            <person name="Meyerdierks A."/>
            <person name="Storesund J.E."/>
            <person name="Kallscheuer N."/>
            <person name="Luecker S."/>
            <person name="Lage O.M."/>
            <person name="Pohl T."/>
            <person name="Merkel B.J."/>
            <person name="Hornburger P."/>
            <person name="Mueller R.-W."/>
            <person name="Bruemmer F."/>
            <person name="Labrenz M."/>
            <person name="Spormann A.M."/>
            <person name="Op Den Camp H."/>
            <person name="Overmann J."/>
            <person name="Amann R."/>
            <person name="Jetten M.S.M."/>
            <person name="Mascher T."/>
            <person name="Medema M.H."/>
            <person name="Devos D.P."/>
            <person name="Kaster A.-K."/>
            <person name="Ovreas L."/>
            <person name="Rohde M."/>
            <person name="Galperin M.Y."/>
            <person name="Jogler C."/>
        </authorList>
    </citation>
    <scope>NUCLEOTIDE SEQUENCE [LARGE SCALE GENOMIC DNA]</scope>
    <source>
        <strain evidence="14 15">LF1</strain>
    </source>
</reference>
<evidence type="ECO:0000259" key="13">
    <source>
        <dbReference type="Pfam" id="PF09349"/>
    </source>
</evidence>
<sequence>MGEQQPAVSKPVFAICSTRVVTASGEINAAIIVEGEVIRAVVDPAEVPAGLQVINVGDLVVSPGIIDAHVHVNEPGRTKWEGFETATAAAAAGGVTTIIDMPLNSSPVTTTKAALKKKQAAASEKCAVDVGFYAGLVPGNHHEIASLVEEGVMGVKAFLCDSGLDEFPASSESDLREGLRELQSTGVPLLAHAEIVGKQIQIDHPQAYHDYANSRPPEFELAAIELLIDLCREYQTPIHIVHLATAKALPVIVDAKLEGLPITVETCPHYLYFDSAQIQDGETRFKCAPPIRDRANRDALRDAVEAGIIETVGSDHSPCPSELKAIDSGDFSKAWGGIASLQLTQSVMWTIALDRGWSPVLLAERLSWRPAQIFGLQSSKGRIEAGYDADFVIWDPSATFQVSGAKLFHRGDVTAYEGCNLQGIVKHTYLRGTLIYEDGSLIGDRIGKFVRRESPQPLSGFLNSLEEQELFQTLETCCGSREWVNRMIGGGKFTSDSDLLLRAKTAWEGLREPDLLEAFSAHPRIGDIDSLRAKFANTKSIAENEQAGVKDADEEVLKRLSAANDEYFDKFGFIFIVCATGKTSRQMLQILEERLVLSRDQELKNAAAEQLKITELRLGKLIV</sequence>
<gene>
    <name evidence="14" type="primary">allB</name>
    <name evidence="14" type="ORF">LF1_20660</name>
</gene>
<dbReference type="InterPro" id="IPR050138">
    <property type="entry name" value="DHOase/Allantoinase_Hydrolase"/>
</dbReference>
<keyword evidence="11" id="KW-0862">Zinc</keyword>
<evidence type="ECO:0000256" key="9">
    <source>
        <dbReference type="ARBA" id="ARBA00022723"/>
    </source>
</evidence>
<dbReference type="NCBIfam" id="NF010372">
    <property type="entry name" value="PRK13798.1"/>
    <property type="match status" value="1"/>
</dbReference>
<dbReference type="Pfam" id="PF09349">
    <property type="entry name" value="OHCU_decarbox"/>
    <property type="match status" value="1"/>
</dbReference>